<proteinExistence type="predicted"/>
<dbReference type="STRING" id="52770.BSZ40_04130"/>
<sequence length="150" mass="16532">MGDVSRDLTQQLPAAAQDDLRRLADALGEHAAVQVDRGRTMIPVAAGFDVDGQWHFFIADLEQVTDDKSAEEALAQELAGRRDELRLRAVCLVADTKNSELGDTLEFHFDFAETVHGIVALRPYQPGGFLRRARFGQTHIAAGPRFVFGL</sequence>
<accession>A0A1Q5PXH0</accession>
<reference evidence="2" key="1">
    <citation type="submission" date="2016-12" db="EMBL/GenBank/DDBJ databases">
        <authorList>
            <person name="Meng X."/>
        </authorList>
    </citation>
    <scope>NUCLEOTIDE SEQUENCE [LARGE SCALE GENOMIC DNA]</scope>
    <source>
        <strain evidence="2">DSM 20732</strain>
    </source>
</reference>
<keyword evidence="2" id="KW-1185">Reference proteome</keyword>
<organism evidence="1 2">
    <name type="scientific">Buchananella hordeovulneris</name>
    <dbReference type="NCBI Taxonomy" id="52770"/>
    <lineage>
        <taxon>Bacteria</taxon>
        <taxon>Bacillati</taxon>
        <taxon>Actinomycetota</taxon>
        <taxon>Actinomycetes</taxon>
        <taxon>Actinomycetales</taxon>
        <taxon>Actinomycetaceae</taxon>
        <taxon>Buchananella</taxon>
    </lineage>
</organism>
<protein>
    <submittedName>
        <fullName evidence="1">Uncharacterized protein</fullName>
    </submittedName>
</protein>
<dbReference type="Proteomes" id="UP000185612">
    <property type="component" value="Unassembled WGS sequence"/>
</dbReference>
<name>A0A1Q5PXH0_9ACTO</name>
<gene>
    <name evidence="1" type="ORF">BSZ40_04130</name>
</gene>
<evidence type="ECO:0000313" key="2">
    <source>
        <dbReference type="Proteomes" id="UP000185612"/>
    </source>
</evidence>
<dbReference type="EMBL" id="MQVS01000003">
    <property type="protein sequence ID" value="OKL52100.1"/>
    <property type="molecule type" value="Genomic_DNA"/>
</dbReference>
<dbReference type="InParanoid" id="A0A1Q5PXH0"/>
<evidence type="ECO:0000313" key="1">
    <source>
        <dbReference type="EMBL" id="OKL52100.1"/>
    </source>
</evidence>
<dbReference type="RefSeq" id="WP_073823578.1">
    <property type="nucleotide sequence ID" value="NZ_MQVS01000003.1"/>
</dbReference>
<comment type="caution">
    <text evidence="1">The sequence shown here is derived from an EMBL/GenBank/DDBJ whole genome shotgun (WGS) entry which is preliminary data.</text>
</comment>
<dbReference type="AlphaFoldDB" id="A0A1Q5PXH0"/>